<protein>
    <submittedName>
        <fullName evidence="2">WASH-7_N domain-containing protein</fullName>
    </submittedName>
</protein>
<sequence length="165" mass="18829">MAAVHYSGHEITQVLTNLTNSLELMDRVVYKGNNSFRHAKFFNAFKQIHRQLWKHILRNNLQCLVIQTLKQIPMSEGEDIHPKSILQLNKGLIQINLTLNYIARIKKGAMVRFVKETSALLDIGHHIAFCQVSLGVLGEVNGEINKLIPFLNLYKDTINKSLLVN</sequence>
<dbReference type="WBParaSite" id="RSKR_0000941150.1">
    <property type="protein sequence ID" value="RSKR_0000941150.1"/>
    <property type="gene ID" value="RSKR_0000941150"/>
</dbReference>
<evidence type="ECO:0000313" key="2">
    <source>
        <dbReference type="WBParaSite" id="RSKR_0000941150.1"/>
    </source>
</evidence>
<accession>A0AC35U9W3</accession>
<reference evidence="2" key="1">
    <citation type="submission" date="2016-11" db="UniProtKB">
        <authorList>
            <consortium name="WormBaseParasite"/>
        </authorList>
    </citation>
    <scope>IDENTIFICATION</scope>
    <source>
        <strain evidence="2">KR3021</strain>
    </source>
</reference>
<organism evidence="1 2">
    <name type="scientific">Rhabditophanes sp. KR3021</name>
    <dbReference type="NCBI Taxonomy" id="114890"/>
    <lineage>
        <taxon>Eukaryota</taxon>
        <taxon>Metazoa</taxon>
        <taxon>Ecdysozoa</taxon>
        <taxon>Nematoda</taxon>
        <taxon>Chromadorea</taxon>
        <taxon>Rhabditida</taxon>
        <taxon>Tylenchina</taxon>
        <taxon>Panagrolaimomorpha</taxon>
        <taxon>Strongyloidoidea</taxon>
        <taxon>Alloionematidae</taxon>
        <taxon>Rhabditophanes</taxon>
    </lineage>
</organism>
<evidence type="ECO:0000313" key="1">
    <source>
        <dbReference type="Proteomes" id="UP000095286"/>
    </source>
</evidence>
<dbReference type="Proteomes" id="UP000095286">
    <property type="component" value="Unplaced"/>
</dbReference>
<proteinExistence type="predicted"/>
<name>A0AC35U9W3_9BILA</name>